<dbReference type="Gene3D" id="1.10.260.40">
    <property type="entry name" value="lambda repressor-like DNA-binding domains"/>
    <property type="match status" value="1"/>
</dbReference>
<keyword evidence="1" id="KW-0805">Transcription regulation</keyword>
<dbReference type="OrthoDB" id="8527856at2"/>
<organism evidence="5 6">
    <name type="scientific">Acidovorax cavernicola</name>
    <dbReference type="NCBI Taxonomy" id="1675792"/>
    <lineage>
        <taxon>Bacteria</taxon>
        <taxon>Pseudomonadati</taxon>
        <taxon>Pseudomonadota</taxon>
        <taxon>Betaproteobacteria</taxon>
        <taxon>Burkholderiales</taxon>
        <taxon>Comamonadaceae</taxon>
        <taxon>Acidovorax</taxon>
    </lineage>
</organism>
<proteinExistence type="predicted"/>
<feature type="domain" description="HTH cro/C1-type" evidence="4">
    <location>
        <begin position="19"/>
        <end position="73"/>
    </location>
</feature>
<dbReference type="PANTHER" id="PTHR46797">
    <property type="entry name" value="HTH-TYPE TRANSCRIPTIONAL REGULATOR"/>
    <property type="match status" value="1"/>
</dbReference>
<evidence type="ECO:0000256" key="1">
    <source>
        <dbReference type="ARBA" id="ARBA00023015"/>
    </source>
</evidence>
<keyword evidence="3" id="KW-0804">Transcription</keyword>
<keyword evidence="6" id="KW-1185">Reference proteome</keyword>
<evidence type="ECO:0000259" key="4">
    <source>
        <dbReference type="PROSITE" id="PS50943"/>
    </source>
</evidence>
<gene>
    <name evidence="5" type="ORF">D3H34_15505</name>
</gene>
<dbReference type="RefSeq" id="WP_119554455.1">
    <property type="nucleotide sequence ID" value="NZ_QXMN01000018.1"/>
</dbReference>
<dbReference type="GO" id="GO:0003677">
    <property type="term" value="F:DNA binding"/>
    <property type="evidence" value="ECO:0007669"/>
    <property type="project" value="UniProtKB-KW"/>
</dbReference>
<dbReference type="PANTHER" id="PTHR46797:SF23">
    <property type="entry name" value="HTH-TYPE TRANSCRIPTIONAL REGULATOR SUTR"/>
    <property type="match status" value="1"/>
</dbReference>
<evidence type="ECO:0000313" key="6">
    <source>
        <dbReference type="Proteomes" id="UP000265619"/>
    </source>
</evidence>
<dbReference type="PROSITE" id="PS50943">
    <property type="entry name" value="HTH_CROC1"/>
    <property type="match status" value="1"/>
</dbReference>
<keyword evidence="2" id="KW-0238">DNA-binding</keyword>
<dbReference type="InterPro" id="IPR050807">
    <property type="entry name" value="TransReg_Diox_bact_type"/>
</dbReference>
<dbReference type="GO" id="GO:0003700">
    <property type="term" value="F:DNA-binding transcription factor activity"/>
    <property type="evidence" value="ECO:0007669"/>
    <property type="project" value="TreeGrafter"/>
</dbReference>
<dbReference type="EMBL" id="QXMN01000018">
    <property type="protein sequence ID" value="RIX78813.1"/>
    <property type="molecule type" value="Genomic_DNA"/>
</dbReference>
<protein>
    <submittedName>
        <fullName evidence="5">XRE family transcriptional regulator</fullName>
    </submittedName>
</protein>
<accession>A0A9X8D428</accession>
<evidence type="ECO:0000313" key="5">
    <source>
        <dbReference type="EMBL" id="RIX78813.1"/>
    </source>
</evidence>
<name>A0A9X8D428_9BURK</name>
<evidence type="ECO:0000256" key="3">
    <source>
        <dbReference type="ARBA" id="ARBA00023163"/>
    </source>
</evidence>
<reference evidence="5 6" key="1">
    <citation type="submission" date="2018-09" db="EMBL/GenBank/DDBJ databases">
        <title>Acidovorax cavernicola nov. sp. isolated from Gruta de las Maravillas (Aracena, Spain).</title>
        <authorList>
            <person name="Jurado V."/>
            <person name="Gutierrez-Patricio S."/>
            <person name="Gonzalez-Pimentel J.L."/>
            <person name="Miller A.Z."/>
            <person name="Laiz L."/>
            <person name="Saiz-Jimenez C."/>
        </authorList>
    </citation>
    <scope>NUCLEOTIDE SEQUENCE [LARGE SCALE GENOMIC DNA]</scope>
    <source>
        <strain evidence="5 6">1011MAR4D40.2</strain>
    </source>
</reference>
<dbReference type="Proteomes" id="UP000265619">
    <property type="component" value="Unassembled WGS sequence"/>
</dbReference>
<dbReference type="Pfam" id="PF01381">
    <property type="entry name" value="HTH_3"/>
    <property type="match status" value="1"/>
</dbReference>
<dbReference type="InterPro" id="IPR010982">
    <property type="entry name" value="Lambda_DNA-bd_dom_sf"/>
</dbReference>
<dbReference type="AlphaFoldDB" id="A0A9X8D428"/>
<sequence>MGQPQPRTQSARQRVAFHLRVIRAERRISQEQLAEAAGLHRTFVGAVEREERNISIDNLERLATALDVDVSLLVSPVVRRS</sequence>
<comment type="caution">
    <text evidence="5">The sequence shown here is derived from an EMBL/GenBank/DDBJ whole genome shotgun (WGS) entry which is preliminary data.</text>
</comment>
<dbReference type="SMART" id="SM00530">
    <property type="entry name" value="HTH_XRE"/>
    <property type="match status" value="1"/>
</dbReference>
<dbReference type="CDD" id="cd00093">
    <property type="entry name" value="HTH_XRE"/>
    <property type="match status" value="1"/>
</dbReference>
<dbReference type="SUPFAM" id="SSF47413">
    <property type="entry name" value="lambda repressor-like DNA-binding domains"/>
    <property type="match status" value="1"/>
</dbReference>
<dbReference type="InterPro" id="IPR001387">
    <property type="entry name" value="Cro/C1-type_HTH"/>
</dbReference>
<evidence type="ECO:0000256" key="2">
    <source>
        <dbReference type="ARBA" id="ARBA00023125"/>
    </source>
</evidence>
<dbReference type="GO" id="GO:0005829">
    <property type="term" value="C:cytosol"/>
    <property type="evidence" value="ECO:0007669"/>
    <property type="project" value="TreeGrafter"/>
</dbReference>